<dbReference type="OMA" id="MDQVREC"/>
<dbReference type="SMART" id="SM00220">
    <property type="entry name" value="S_TKc"/>
    <property type="match status" value="1"/>
</dbReference>
<dbReference type="PIRSF" id="PIRSF000654">
    <property type="entry name" value="Integrin-linked_kinase"/>
    <property type="match status" value="1"/>
</dbReference>
<keyword evidence="8 11" id="KW-0067">ATP-binding</keyword>
<evidence type="ECO:0000256" key="12">
    <source>
        <dbReference type="RuleBase" id="RU000304"/>
    </source>
</evidence>
<dbReference type="SUPFAM" id="SSF56112">
    <property type="entry name" value="Protein kinase-like (PK-like)"/>
    <property type="match status" value="1"/>
</dbReference>
<dbReference type="EMBL" id="AMQM01000580">
    <property type="status" value="NOT_ANNOTATED_CDS"/>
    <property type="molecule type" value="Genomic_DNA"/>
</dbReference>
<evidence type="ECO:0000256" key="7">
    <source>
        <dbReference type="ARBA" id="ARBA00022777"/>
    </source>
</evidence>
<comment type="subcellular location">
    <subcellularLocation>
        <location evidence="1">Cytoplasm</location>
    </subcellularLocation>
</comment>
<evidence type="ECO:0000259" key="13">
    <source>
        <dbReference type="PROSITE" id="PS50011"/>
    </source>
</evidence>
<dbReference type="KEGG" id="hro:HELRODRAFT_64434"/>
<keyword evidence="5" id="KW-0808">Transferase</keyword>
<evidence type="ECO:0000313" key="14">
    <source>
        <dbReference type="EMBL" id="ESO06195.1"/>
    </source>
</evidence>
<dbReference type="GO" id="GO:0035556">
    <property type="term" value="P:intracellular signal transduction"/>
    <property type="evidence" value="ECO:0000318"/>
    <property type="project" value="GO_Central"/>
</dbReference>
<dbReference type="GeneID" id="20213645"/>
<evidence type="ECO:0000256" key="4">
    <source>
        <dbReference type="ARBA" id="ARBA00022527"/>
    </source>
</evidence>
<evidence type="ECO:0000313" key="16">
    <source>
        <dbReference type="Proteomes" id="UP000015101"/>
    </source>
</evidence>
<dbReference type="GO" id="GO:0005524">
    <property type="term" value="F:ATP binding"/>
    <property type="evidence" value="ECO:0007669"/>
    <property type="project" value="UniProtKB-UniRule"/>
</dbReference>
<dbReference type="PANTHER" id="PTHR24346:SF79">
    <property type="entry name" value="PROTEIN KINASE DOMAIN-CONTAINING PROTEIN"/>
    <property type="match status" value="1"/>
</dbReference>
<dbReference type="STRING" id="6412.T1FXU7"/>
<dbReference type="PROSITE" id="PS50011">
    <property type="entry name" value="PROTEIN_KINASE_DOM"/>
    <property type="match status" value="1"/>
</dbReference>
<dbReference type="FunFam" id="3.30.200.20:FF:000042">
    <property type="entry name" value="Aurora kinase A"/>
    <property type="match status" value="1"/>
</dbReference>
<evidence type="ECO:0000256" key="9">
    <source>
        <dbReference type="ARBA" id="ARBA00047899"/>
    </source>
</evidence>
<dbReference type="PROSITE" id="PS00107">
    <property type="entry name" value="PROTEIN_KINASE_ATP"/>
    <property type="match status" value="1"/>
</dbReference>
<evidence type="ECO:0000256" key="11">
    <source>
        <dbReference type="PROSITE-ProRule" id="PRU10141"/>
    </source>
</evidence>
<comment type="similarity">
    <text evidence="12">Belongs to the protein kinase superfamily.</text>
</comment>
<dbReference type="GO" id="GO:0004674">
    <property type="term" value="F:protein serine/threonine kinase activity"/>
    <property type="evidence" value="ECO:0000318"/>
    <property type="project" value="GO_Central"/>
</dbReference>
<dbReference type="Proteomes" id="UP000015101">
    <property type="component" value="Unassembled WGS sequence"/>
</dbReference>
<dbReference type="FunFam" id="1.10.510.10:FF:001222">
    <property type="entry name" value="Serine/threonine-protein kinase ppk25"/>
    <property type="match status" value="1"/>
</dbReference>
<name>T1FXU7_HELRO</name>
<evidence type="ECO:0000256" key="1">
    <source>
        <dbReference type="ARBA" id="ARBA00004496"/>
    </source>
</evidence>
<dbReference type="GO" id="GO:0005737">
    <property type="term" value="C:cytoplasm"/>
    <property type="evidence" value="ECO:0000318"/>
    <property type="project" value="GO_Central"/>
</dbReference>
<evidence type="ECO:0000256" key="5">
    <source>
        <dbReference type="ARBA" id="ARBA00022679"/>
    </source>
</evidence>
<evidence type="ECO:0000256" key="8">
    <source>
        <dbReference type="ARBA" id="ARBA00022840"/>
    </source>
</evidence>
<proteinExistence type="inferred from homology"/>
<comment type="catalytic activity">
    <reaction evidence="10">
        <text>L-seryl-[protein] + ATP = O-phospho-L-seryl-[protein] + ADP + H(+)</text>
        <dbReference type="Rhea" id="RHEA:17989"/>
        <dbReference type="Rhea" id="RHEA-COMP:9863"/>
        <dbReference type="Rhea" id="RHEA-COMP:11604"/>
        <dbReference type="ChEBI" id="CHEBI:15378"/>
        <dbReference type="ChEBI" id="CHEBI:29999"/>
        <dbReference type="ChEBI" id="CHEBI:30616"/>
        <dbReference type="ChEBI" id="CHEBI:83421"/>
        <dbReference type="ChEBI" id="CHEBI:456216"/>
        <dbReference type="EC" id="2.7.11.1"/>
    </reaction>
</comment>
<dbReference type="PANTHER" id="PTHR24346">
    <property type="entry name" value="MAP/MICROTUBULE AFFINITY-REGULATING KINASE"/>
    <property type="match status" value="1"/>
</dbReference>
<dbReference type="InterPro" id="IPR000719">
    <property type="entry name" value="Prot_kinase_dom"/>
</dbReference>
<evidence type="ECO:0000256" key="3">
    <source>
        <dbReference type="ARBA" id="ARBA00022490"/>
    </source>
</evidence>
<reference evidence="16" key="1">
    <citation type="submission" date="2012-12" db="EMBL/GenBank/DDBJ databases">
        <authorList>
            <person name="Hellsten U."/>
            <person name="Grimwood J."/>
            <person name="Chapman J.A."/>
            <person name="Shapiro H."/>
            <person name="Aerts A."/>
            <person name="Otillar R.P."/>
            <person name="Terry A.Y."/>
            <person name="Boore J.L."/>
            <person name="Simakov O."/>
            <person name="Marletaz F."/>
            <person name="Cho S.-J."/>
            <person name="Edsinger-Gonzales E."/>
            <person name="Havlak P."/>
            <person name="Kuo D.-H."/>
            <person name="Larsson T."/>
            <person name="Lv J."/>
            <person name="Arendt D."/>
            <person name="Savage R."/>
            <person name="Osoegawa K."/>
            <person name="de Jong P."/>
            <person name="Lindberg D.R."/>
            <person name="Seaver E.C."/>
            <person name="Weisblat D.A."/>
            <person name="Putnam N.H."/>
            <person name="Grigoriev I.V."/>
            <person name="Rokhsar D.S."/>
        </authorList>
    </citation>
    <scope>NUCLEOTIDE SEQUENCE</scope>
</reference>
<dbReference type="InterPro" id="IPR011009">
    <property type="entry name" value="Kinase-like_dom_sf"/>
</dbReference>
<dbReference type="Pfam" id="PF00069">
    <property type="entry name" value="Pkinase"/>
    <property type="match status" value="1"/>
</dbReference>
<keyword evidence="3" id="KW-0963">Cytoplasm</keyword>
<reference evidence="14 16" key="2">
    <citation type="journal article" date="2013" name="Nature">
        <title>Insights into bilaterian evolution from three spiralian genomes.</title>
        <authorList>
            <person name="Simakov O."/>
            <person name="Marletaz F."/>
            <person name="Cho S.J."/>
            <person name="Edsinger-Gonzales E."/>
            <person name="Havlak P."/>
            <person name="Hellsten U."/>
            <person name="Kuo D.H."/>
            <person name="Larsson T."/>
            <person name="Lv J."/>
            <person name="Arendt D."/>
            <person name="Savage R."/>
            <person name="Osoegawa K."/>
            <person name="de Jong P."/>
            <person name="Grimwood J."/>
            <person name="Chapman J.A."/>
            <person name="Shapiro H."/>
            <person name="Aerts A."/>
            <person name="Otillar R.P."/>
            <person name="Terry A.Y."/>
            <person name="Boore J.L."/>
            <person name="Grigoriev I.V."/>
            <person name="Lindberg D.R."/>
            <person name="Seaver E.C."/>
            <person name="Weisblat D.A."/>
            <person name="Putnam N.H."/>
            <person name="Rokhsar D.S."/>
        </authorList>
    </citation>
    <scope>NUCLEOTIDE SEQUENCE</scope>
</reference>
<dbReference type="AlphaFoldDB" id="T1FXU7"/>
<protein>
    <recommendedName>
        <fullName evidence="2">non-specific serine/threonine protein kinase</fullName>
        <ecNumber evidence="2">2.7.11.1</ecNumber>
    </recommendedName>
</protein>
<comment type="catalytic activity">
    <reaction evidence="9">
        <text>L-threonyl-[protein] + ATP = O-phospho-L-threonyl-[protein] + ADP + H(+)</text>
        <dbReference type="Rhea" id="RHEA:46608"/>
        <dbReference type="Rhea" id="RHEA-COMP:11060"/>
        <dbReference type="Rhea" id="RHEA-COMP:11605"/>
        <dbReference type="ChEBI" id="CHEBI:15378"/>
        <dbReference type="ChEBI" id="CHEBI:30013"/>
        <dbReference type="ChEBI" id="CHEBI:30616"/>
        <dbReference type="ChEBI" id="CHEBI:61977"/>
        <dbReference type="ChEBI" id="CHEBI:456216"/>
        <dbReference type="EC" id="2.7.11.1"/>
    </reaction>
</comment>
<keyword evidence="6 11" id="KW-0547">Nucleotide-binding</keyword>
<dbReference type="HOGENOM" id="CLU_000288_63_0_1"/>
<dbReference type="InParanoid" id="T1FXU7"/>
<dbReference type="InterPro" id="IPR017441">
    <property type="entry name" value="Protein_kinase_ATP_BS"/>
</dbReference>
<dbReference type="EC" id="2.7.11.1" evidence="2"/>
<dbReference type="Gene3D" id="1.10.510.10">
    <property type="entry name" value="Transferase(Phosphotransferase) domain 1"/>
    <property type="match status" value="1"/>
</dbReference>
<evidence type="ECO:0000313" key="15">
    <source>
        <dbReference type="EnsemblMetazoa" id="HelroP64434"/>
    </source>
</evidence>
<dbReference type="OrthoDB" id="193931at2759"/>
<dbReference type="EMBL" id="KB096324">
    <property type="protein sequence ID" value="ESO06195.1"/>
    <property type="molecule type" value="Genomic_DNA"/>
</dbReference>
<dbReference type="RefSeq" id="XP_009015563.1">
    <property type="nucleotide sequence ID" value="XM_009017315.1"/>
</dbReference>
<gene>
    <name evidence="15" type="primary">20213645</name>
    <name evidence="14" type="ORF">HELRODRAFT_64434</name>
</gene>
<dbReference type="EnsemblMetazoa" id="HelroT64434">
    <property type="protein sequence ID" value="HelroP64434"/>
    <property type="gene ID" value="HelroG64434"/>
</dbReference>
<dbReference type="GO" id="GO:0005634">
    <property type="term" value="C:nucleus"/>
    <property type="evidence" value="ECO:0000318"/>
    <property type="project" value="GO_Central"/>
</dbReference>
<accession>T1FXU7</accession>
<dbReference type="PROSITE" id="PS00108">
    <property type="entry name" value="PROTEIN_KINASE_ST"/>
    <property type="match status" value="1"/>
</dbReference>
<reference evidence="15" key="3">
    <citation type="submission" date="2015-06" db="UniProtKB">
        <authorList>
            <consortium name="EnsemblMetazoa"/>
        </authorList>
    </citation>
    <scope>IDENTIFICATION</scope>
</reference>
<keyword evidence="7" id="KW-0418">Kinase</keyword>
<feature type="domain" description="Protein kinase" evidence="13">
    <location>
        <begin position="1"/>
        <end position="238"/>
    </location>
</feature>
<dbReference type="eggNOG" id="KOG0586">
    <property type="taxonomic scope" value="Eukaryota"/>
</dbReference>
<evidence type="ECO:0000256" key="6">
    <source>
        <dbReference type="ARBA" id="ARBA00022741"/>
    </source>
</evidence>
<keyword evidence="4 12" id="KW-0723">Serine/threonine-protein kinase</keyword>
<organism evidence="15 16">
    <name type="scientific">Helobdella robusta</name>
    <name type="common">Californian leech</name>
    <dbReference type="NCBI Taxonomy" id="6412"/>
    <lineage>
        <taxon>Eukaryota</taxon>
        <taxon>Metazoa</taxon>
        <taxon>Spiralia</taxon>
        <taxon>Lophotrochozoa</taxon>
        <taxon>Annelida</taxon>
        <taxon>Clitellata</taxon>
        <taxon>Hirudinea</taxon>
        <taxon>Rhynchobdellida</taxon>
        <taxon>Glossiphoniidae</taxon>
        <taxon>Helobdella</taxon>
    </lineage>
</organism>
<evidence type="ECO:0000256" key="2">
    <source>
        <dbReference type="ARBA" id="ARBA00012513"/>
    </source>
</evidence>
<sequence length="238" mass="27643">MDGVNLGKGNFAHVELATHSVTEVKVAIKIIDTRKIKDEYVRTHLHREARLMTALRHPNIIRLYETLKAQTLYCLVTEYAPGGELLEYIKCHPDKRLGESSSRPFVRQLVSALDYLHGRNIVHRDLKMENIMLDEKKKNIKLIDFGLSNTYKSDDPLKTHCGSPEYAAPELFLPNKTYGPEIDLWSLGIIMYAMILGRLPFSTQFRDEYHRQRMLQQIQKGRKYFCVVFLNTVIICYI</sequence>
<dbReference type="CTD" id="20213645"/>
<feature type="binding site" evidence="11">
    <location>
        <position position="29"/>
    </location>
    <ligand>
        <name>ATP</name>
        <dbReference type="ChEBI" id="CHEBI:30616"/>
    </ligand>
</feature>
<evidence type="ECO:0000256" key="10">
    <source>
        <dbReference type="ARBA" id="ARBA00048679"/>
    </source>
</evidence>
<dbReference type="InterPro" id="IPR008271">
    <property type="entry name" value="Ser/Thr_kinase_AS"/>
</dbReference>
<keyword evidence="16" id="KW-1185">Reference proteome</keyword>